<dbReference type="SMART" id="SM00939">
    <property type="entry name" value="PepX_C"/>
    <property type="match status" value="1"/>
</dbReference>
<proteinExistence type="predicted"/>
<dbReference type="Gene3D" id="3.40.50.1820">
    <property type="entry name" value="alpha/beta hydrolase"/>
    <property type="match status" value="1"/>
</dbReference>
<dbReference type="Pfam" id="PF08530">
    <property type="entry name" value="PepX_C"/>
    <property type="match status" value="1"/>
</dbReference>
<accession>A0ABT0C7F5</accession>
<dbReference type="InterPro" id="IPR050585">
    <property type="entry name" value="Xaa-Pro_dipeptidyl-ppase/CocE"/>
</dbReference>
<gene>
    <name evidence="4" type="ORF">JX360_02190</name>
</gene>
<dbReference type="Gene3D" id="1.10.3020.10">
    <property type="entry name" value="alpha-amino acid ester hydrolase ( Helical cap domain)"/>
    <property type="match status" value="1"/>
</dbReference>
<dbReference type="EMBL" id="JAFIRA010000003">
    <property type="protein sequence ID" value="MCJ2541723.1"/>
    <property type="molecule type" value="Genomic_DNA"/>
</dbReference>
<dbReference type="Gene3D" id="2.60.120.260">
    <property type="entry name" value="Galactose-binding domain-like"/>
    <property type="match status" value="1"/>
</dbReference>
<dbReference type="InterPro" id="IPR029058">
    <property type="entry name" value="AB_hydrolase_fold"/>
</dbReference>
<evidence type="ECO:0000256" key="1">
    <source>
        <dbReference type="ARBA" id="ARBA00022801"/>
    </source>
</evidence>
<dbReference type="NCBIfam" id="TIGR00976">
    <property type="entry name" value="CocE_NonD"/>
    <property type="match status" value="1"/>
</dbReference>
<feature type="region of interest" description="Disordered" evidence="2">
    <location>
        <begin position="357"/>
        <end position="378"/>
    </location>
</feature>
<dbReference type="InterPro" id="IPR000383">
    <property type="entry name" value="Xaa-Pro-like_dom"/>
</dbReference>
<evidence type="ECO:0000256" key="2">
    <source>
        <dbReference type="SAM" id="MobiDB-lite"/>
    </source>
</evidence>
<keyword evidence="1 4" id="KW-0378">Hydrolase</keyword>
<feature type="domain" description="Xaa-Pro dipeptidyl-peptidase C-terminal" evidence="3">
    <location>
        <begin position="301"/>
        <end position="538"/>
    </location>
</feature>
<dbReference type="PANTHER" id="PTHR43056">
    <property type="entry name" value="PEPTIDASE S9 PROLYL OLIGOPEPTIDASE"/>
    <property type="match status" value="1"/>
</dbReference>
<dbReference type="Pfam" id="PF02129">
    <property type="entry name" value="Peptidase_S15"/>
    <property type="match status" value="1"/>
</dbReference>
<organism evidence="4 5">
    <name type="scientific">Thermostichus vulcanus str. 'Rupite'</name>
    <dbReference type="NCBI Taxonomy" id="2813851"/>
    <lineage>
        <taxon>Bacteria</taxon>
        <taxon>Bacillati</taxon>
        <taxon>Cyanobacteriota</taxon>
        <taxon>Cyanophyceae</taxon>
        <taxon>Thermostichales</taxon>
        <taxon>Thermostichaceae</taxon>
        <taxon>Thermostichus</taxon>
    </lineage>
</organism>
<comment type="caution">
    <text evidence="4">The sequence shown here is derived from an EMBL/GenBank/DDBJ whole genome shotgun (WGS) entry which is preliminary data.</text>
</comment>
<evidence type="ECO:0000259" key="3">
    <source>
        <dbReference type="SMART" id="SM00939"/>
    </source>
</evidence>
<dbReference type="InterPro" id="IPR005674">
    <property type="entry name" value="CocE/Ser_esterase"/>
</dbReference>
<name>A0ABT0C7F5_THEVL</name>
<dbReference type="SUPFAM" id="SSF49785">
    <property type="entry name" value="Galactose-binding domain-like"/>
    <property type="match status" value="1"/>
</dbReference>
<dbReference type="Proteomes" id="UP000830835">
    <property type="component" value="Unassembled WGS sequence"/>
</dbReference>
<evidence type="ECO:0000313" key="4">
    <source>
        <dbReference type="EMBL" id="MCJ2541723.1"/>
    </source>
</evidence>
<keyword evidence="5" id="KW-1185">Reference proteome</keyword>
<reference evidence="4" key="1">
    <citation type="submission" date="2021-02" db="EMBL/GenBank/DDBJ databases">
        <title>The CRISPR/cas machinery reduction and long-range gene transfer in the hot spring cyanobacterium Synechococcus.</title>
        <authorList>
            <person name="Dvorak P."/>
            <person name="Jahodarova E."/>
            <person name="Hasler P."/>
            <person name="Poulickova A."/>
        </authorList>
    </citation>
    <scope>NUCLEOTIDE SEQUENCE</scope>
    <source>
        <strain evidence="4">Rupite</strain>
    </source>
</reference>
<dbReference type="SUPFAM" id="SSF53474">
    <property type="entry name" value="alpha/beta-Hydrolases"/>
    <property type="match status" value="1"/>
</dbReference>
<dbReference type="GO" id="GO:0016787">
    <property type="term" value="F:hydrolase activity"/>
    <property type="evidence" value="ECO:0007669"/>
    <property type="project" value="UniProtKB-KW"/>
</dbReference>
<dbReference type="InterPro" id="IPR013736">
    <property type="entry name" value="Xaa-Pro_dipept_C"/>
</dbReference>
<protein>
    <submittedName>
        <fullName evidence="4">CocE/NonD family hydrolase</fullName>
    </submittedName>
</protein>
<feature type="compositionally biased region" description="Basic and acidic residues" evidence="2">
    <location>
        <begin position="360"/>
        <end position="378"/>
    </location>
</feature>
<sequence length="549" mass="61038">MLPVRPRETASMFTRDGIQLDADVYRPAVDGSYPVLLMRQPYGRSIASTVVYAHPSWYAAQGYIVVIQDVRGRGTSKGSFYPFRHEAEDGFDSVNWAATLPGSNGSVGMYGFSYQGMTQLYAASTRPVALKTLCPAMMPYDLYADAAYQGGAFQFQGNLSWALQLETEGARLRGDANAYQALFKASRNLPLYDPIPVKPGVLQQYAPQSYYFDWLEHSEPDEYWQKLSPHLDAVDLPMLHIGGWFDSYLTGNLRLYKEMLARSQNPQHLIIGPWPHIPWGRKVGALDFGPAAVNPIDRLQVRWFDQFLKGKDTGILEEPPVQLFEMGSNQWRGLETWPTPQPQSFYLHSSGLAALSEAEGSLKPERPAEKQSDTFVHDPWRPVPALGGHLAYPPGPQERSALDCRTDVLTYTTPPLESDWILAGELSLELYAEADSPSFDLCAVISEVKPNGQVYTLTQGYRRVQNAQPDTPITLDCQPTCIRISRGHALRLSLSAACFPAYPVNTGTGSPVREERWIEARILTLTLHSGGDTGSRLLLPLAEMCSEGL</sequence>
<dbReference type="RefSeq" id="WP_244348851.1">
    <property type="nucleotide sequence ID" value="NZ_JAFIRA010000003.1"/>
</dbReference>
<dbReference type="InterPro" id="IPR008979">
    <property type="entry name" value="Galactose-bd-like_sf"/>
</dbReference>
<dbReference type="PANTHER" id="PTHR43056:SF10">
    <property type="entry name" value="COCE_NOND FAMILY, PUTATIVE (AFU_ORTHOLOGUE AFUA_7G00600)-RELATED"/>
    <property type="match status" value="1"/>
</dbReference>
<evidence type="ECO:0000313" key="5">
    <source>
        <dbReference type="Proteomes" id="UP000830835"/>
    </source>
</evidence>